<feature type="transmembrane region" description="Helical" evidence="4">
    <location>
        <begin position="20"/>
        <end position="41"/>
    </location>
</feature>
<evidence type="ECO:0000313" key="6">
    <source>
        <dbReference type="EMBL" id="KAB8606244.1"/>
    </source>
</evidence>
<feature type="transmembrane region" description="Helical" evidence="4">
    <location>
        <begin position="134"/>
        <end position="153"/>
    </location>
</feature>
<feature type="transmembrane region" description="Helical" evidence="4">
    <location>
        <begin position="763"/>
        <end position="785"/>
    </location>
</feature>
<feature type="transmembrane region" description="Helical" evidence="4">
    <location>
        <begin position="731"/>
        <end position="751"/>
    </location>
</feature>
<keyword evidence="4" id="KW-0812">Transmembrane</keyword>
<dbReference type="Gene3D" id="1.20.1250.20">
    <property type="entry name" value="MFS general substrate transporter like domains"/>
    <property type="match status" value="2"/>
</dbReference>
<keyword evidence="4" id="KW-0472">Membrane</keyword>
<feature type="transmembrane region" description="Helical" evidence="4">
    <location>
        <begin position="173"/>
        <end position="200"/>
    </location>
</feature>
<dbReference type="AlphaFoldDB" id="A0A5N6L399"/>
<keyword evidence="7" id="KW-1185">Reference proteome</keyword>
<feature type="region of interest" description="Disordered" evidence="3">
    <location>
        <begin position="845"/>
        <end position="908"/>
    </location>
</feature>
<feature type="transmembrane region" description="Helical" evidence="4">
    <location>
        <begin position="212"/>
        <end position="233"/>
    </location>
</feature>
<proteinExistence type="predicted"/>
<feature type="transmembrane region" description="Helical" evidence="4">
    <location>
        <begin position="484"/>
        <end position="503"/>
    </location>
</feature>
<dbReference type="PANTHER" id="PTHR43702">
    <property type="entry name" value="L-FUCOSE-PROTON SYMPORTER"/>
    <property type="match status" value="1"/>
</dbReference>
<dbReference type="InterPro" id="IPR049326">
    <property type="entry name" value="Rhodopsin_dom_fungi"/>
</dbReference>
<dbReference type="Pfam" id="PF07690">
    <property type="entry name" value="MFS_1"/>
    <property type="match status" value="1"/>
</dbReference>
<evidence type="ECO:0000256" key="2">
    <source>
        <dbReference type="ARBA" id="ARBA00022475"/>
    </source>
</evidence>
<dbReference type="InterPro" id="IPR036259">
    <property type="entry name" value="MFS_trans_sf"/>
</dbReference>
<comment type="caution">
    <text evidence="6">The sequence shown here is derived from an EMBL/GenBank/DDBJ whole genome shotgun (WGS) entry which is preliminary data.</text>
</comment>
<feature type="compositionally biased region" description="Basic and acidic residues" evidence="3">
    <location>
        <begin position="846"/>
        <end position="859"/>
    </location>
</feature>
<evidence type="ECO:0000256" key="1">
    <source>
        <dbReference type="ARBA" id="ARBA00004429"/>
    </source>
</evidence>
<feature type="transmembrane region" description="Helical" evidence="4">
    <location>
        <begin position="53"/>
        <end position="78"/>
    </location>
</feature>
<gene>
    <name evidence="6" type="ORF">FH972_025874</name>
</gene>
<feature type="compositionally biased region" description="Basic and acidic residues" evidence="3">
    <location>
        <begin position="893"/>
        <end position="908"/>
    </location>
</feature>
<keyword evidence="2" id="KW-1003">Cell membrane</keyword>
<reference evidence="6 7" key="1">
    <citation type="submission" date="2019-06" db="EMBL/GenBank/DDBJ databases">
        <title>A chromosomal-level reference genome of Carpinus fangiana (Coryloideae, Betulaceae).</title>
        <authorList>
            <person name="Yang X."/>
            <person name="Wang Z."/>
            <person name="Zhang L."/>
            <person name="Hao G."/>
            <person name="Liu J."/>
            <person name="Yang Y."/>
        </authorList>
    </citation>
    <scope>NUCLEOTIDE SEQUENCE [LARGE SCALE GENOMIC DNA]</scope>
    <source>
        <strain evidence="6">Cfa_2016G</strain>
        <tissue evidence="6">Leaf</tissue>
    </source>
</reference>
<dbReference type="Proteomes" id="UP000327013">
    <property type="component" value="Unassembled WGS sequence"/>
</dbReference>
<dbReference type="OrthoDB" id="546893at2759"/>
<dbReference type="InterPro" id="IPR050375">
    <property type="entry name" value="MFS_TsgA-like"/>
</dbReference>
<feature type="transmembrane region" description="Helical" evidence="4">
    <location>
        <begin position="682"/>
        <end position="701"/>
    </location>
</feature>
<feature type="transmembrane region" description="Helical" evidence="4">
    <location>
        <begin position="633"/>
        <end position="651"/>
    </location>
</feature>
<sequence length="908" mass="99445">MNTFSARDALPHVESRAAVVLAVTAAMIAASTVFVFFRLVSRIGIVKKVTPDDYFIIVAWIISFGLSFAICLGTKYGLGMHERDISPDHKYVLIRLEYTFSVLYNPALMATKTSILVFYLTIAKTMKVFKWSTWGVLFIVNAGGLALSFLNIFQCRPLSILFSDPKPDSATCFDIVTLYLSSAPLNIMTDLCILLLPMPVLKSMRLPRKQKIILYITFGFGVFVTAVDVVRISNLQSAALTRLHDIQTGRSDASNSSSSRNQEENDYSWYASLAFMWSAIEVNVGIMCACVPALKPLVTRFLPRWISDSSRSSVLEKSTLESGEMAAMHRIPSAPFPPQSTGQPAKTGPDAELDMMDFLTTPDSAHIPIGGSRLDRTDTVETNISGLTHRSPGQYFDFVNMRGEKSLVHLTARESIKPIAIITVVFFLWGFAYGLLNTLNSQFQLIAMMSSSQSIGIHSAYFAGYFVAPITFGRLILKKWGFKACLMIGFMIYGTGTLIFWPAAVLTSFPAFLISNFIVGLGLSTLEIGANPFTVLCGPPEYSEMRLQLSQAFQACGTVVSPLLAKKALFNNVTDASSLIDVQWTYLAISLFVYILAFVYYVIKMPDATDEELEEAAATRFPPAAAYLRKTNIIWWTLGAGVFAQFLYVGAQECIATSMGYYIDQIGQIADGTLDDEPSYEAVAHTLFAVSRFISAGLGFWIKPRHQLLFWIVGAVVFSALSMNFSGLTSAVMLLMVFFFEGPIFSLVYAIPLRALGKHTRDGAALLTSAIGGGAVFPPIMHAVAAANAAYYAVPTGTSNATTNSSGSAEVTTNPGYQYAFCVVVAIFAFASIFPFYLNSVPNAKKQVDPTDPHGETRRYSSAAMTSSIKKMRSNLPRRRKTLESNGTGSDGHASEDSNPERRESLAL</sequence>
<organism evidence="6 7">
    <name type="scientific">Carpinus fangiana</name>
    <dbReference type="NCBI Taxonomy" id="176857"/>
    <lineage>
        <taxon>Eukaryota</taxon>
        <taxon>Viridiplantae</taxon>
        <taxon>Streptophyta</taxon>
        <taxon>Embryophyta</taxon>
        <taxon>Tracheophyta</taxon>
        <taxon>Spermatophyta</taxon>
        <taxon>Magnoliopsida</taxon>
        <taxon>eudicotyledons</taxon>
        <taxon>Gunneridae</taxon>
        <taxon>Pentapetalae</taxon>
        <taxon>rosids</taxon>
        <taxon>fabids</taxon>
        <taxon>Fagales</taxon>
        <taxon>Betulaceae</taxon>
        <taxon>Carpinus</taxon>
    </lineage>
</organism>
<name>A0A5N6L399_9ROSI</name>
<evidence type="ECO:0000313" key="7">
    <source>
        <dbReference type="Proteomes" id="UP000327013"/>
    </source>
</evidence>
<feature type="transmembrane region" description="Helical" evidence="4">
    <location>
        <begin position="817"/>
        <end position="838"/>
    </location>
</feature>
<feature type="transmembrane region" description="Helical" evidence="4">
    <location>
        <begin position="708"/>
        <end position="725"/>
    </location>
</feature>
<feature type="compositionally biased region" description="Basic residues" evidence="3">
    <location>
        <begin position="870"/>
        <end position="881"/>
    </location>
</feature>
<protein>
    <recommendedName>
        <fullName evidence="5">Rhodopsin domain-containing protein</fullName>
    </recommendedName>
</protein>
<dbReference type="GO" id="GO:0005886">
    <property type="term" value="C:plasma membrane"/>
    <property type="evidence" value="ECO:0007669"/>
    <property type="project" value="UniProtKB-SubCell"/>
</dbReference>
<dbReference type="GO" id="GO:0022857">
    <property type="term" value="F:transmembrane transporter activity"/>
    <property type="evidence" value="ECO:0007669"/>
    <property type="project" value="InterPro"/>
</dbReference>
<dbReference type="InterPro" id="IPR011701">
    <property type="entry name" value="MFS"/>
</dbReference>
<dbReference type="Pfam" id="PF20684">
    <property type="entry name" value="Fung_rhodopsin"/>
    <property type="match status" value="1"/>
</dbReference>
<feature type="transmembrane region" description="Helical" evidence="4">
    <location>
        <begin position="98"/>
        <end position="122"/>
    </location>
</feature>
<keyword evidence="4" id="KW-1133">Transmembrane helix</keyword>
<feature type="transmembrane region" description="Helical" evidence="4">
    <location>
        <begin position="456"/>
        <end position="477"/>
    </location>
</feature>
<dbReference type="PANTHER" id="PTHR43702:SF13">
    <property type="entry name" value="MONOSACCHARIDE TRANSPORTER, PUTATIVE (AFU_ORTHOLOGUE AFUA_4G06630)-RELATED"/>
    <property type="match status" value="1"/>
</dbReference>
<feature type="transmembrane region" description="Helical" evidence="4">
    <location>
        <begin position="419"/>
        <end position="436"/>
    </location>
</feature>
<evidence type="ECO:0000259" key="5">
    <source>
        <dbReference type="Pfam" id="PF20684"/>
    </source>
</evidence>
<comment type="subcellular location">
    <subcellularLocation>
        <location evidence="1">Cell inner membrane</location>
        <topology evidence="1">Multi-pass membrane protein</topology>
    </subcellularLocation>
</comment>
<feature type="domain" description="Rhodopsin" evidence="5">
    <location>
        <begin position="37"/>
        <end position="299"/>
    </location>
</feature>
<dbReference type="EMBL" id="VIBQ01000072">
    <property type="protein sequence ID" value="KAB8606244.1"/>
    <property type="molecule type" value="Genomic_DNA"/>
</dbReference>
<feature type="transmembrane region" description="Helical" evidence="4">
    <location>
        <begin position="584"/>
        <end position="603"/>
    </location>
</feature>
<evidence type="ECO:0000256" key="4">
    <source>
        <dbReference type="SAM" id="Phobius"/>
    </source>
</evidence>
<evidence type="ECO:0000256" key="3">
    <source>
        <dbReference type="SAM" id="MobiDB-lite"/>
    </source>
</evidence>
<accession>A0A5N6L399</accession>
<dbReference type="SUPFAM" id="SSF103473">
    <property type="entry name" value="MFS general substrate transporter"/>
    <property type="match status" value="1"/>
</dbReference>